<dbReference type="AlphaFoldDB" id="A0A538SMN8"/>
<evidence type="ECO:0000256" key="1">
    <source>
        <dbReference type="ARBA" id="ARBA00004651"/>
    </source>
</evidence>
<dbReference type="NCBIfam" id="TIGR00797">
    <property type="entry name" value="matE"/>
    <property type="match status" value="1"/>
</dbReference>
<evidence type="ECO:0000256" key="7">
    <source>
        <dbReference type="ARBA" id="ARBA00023065"/>
    </source>
</evidence>
<gene>
    <name evidence="11" type="ORF">E6K73_02530</name>
</gene>
<dbReference type="InterPro" id="IPR048279">
    <property type="entry name" value="MdtK-like"/>
</dbReference>
<evidence type="ECO:0000256" key="10">
    <source>
        <dbReference type="SAM" id="Phobius"/>
    </source>
</evidence>
<keyword evidence="3" id="KW-0050">Antiport</keyword>
<evidence type="ECO:0000256" key="2">
    <source>
        <dbReference type="ARBA" id="ARBA00022448"/>
    </source>
</evidence>
<comment type="caution">
    <text evidence="11">The sequence shown here is derived from an EMBL/GenBank/DDBJ whole genome shotgun (WGS) entry which is preliminary data.</text>
</comment>
<dbReference type="PANTHER" id="PTHR43298">
    <property type="entry name" value="MULTIDRUG RESISTANCE PROTEIN NORM-RELATED"/>
    <property type="match status" value="1"/>
</dbReference>
<dbReference type="PIRSF" id="PIRSF006603">
    <property type="entry name" value="DinF"/>
    <property type="match status" value="1"/>
</dbReference>
<organism evidence="11 12">
    <name type="scientific">Eiseniibacteriota bacterium</name>
    <dbReference type="NCBI Taxonomy" id="2212470"/>
    <lineage>
        <taxon>Bacteria</taxon>
        <taxon>Candidatus Eiseniibacteriota</taxon>
    </lineage>
</organism>
<dbReference type="PANTHER" id="PTHR43298:SF2">
    <property type="entry name" value="FMN_FAD EXPORTER YEEO-RELATED"/>
    <property type="match status" value="1"/>
</dbReference>
<dbReference type="Pfam" id="PF01554">
    <property type="entry name" value="MatE"/>
    <property type="match status" value="2"/>
</dbReference>
<evidence type="ECO:0000313" key="12">
    <source>
        <dbReference type="Proteomes" id="UP000320184"/>
    </source>
</evidence>
<name>A0A538SMN8_UNCEI</name>
<feature type="transmembrane region" description="Helical" evidence="10">
    <location>
        <begin position="395"/>
        <end position="413"/>
    </location>
</feature>
<feature type="transmembrane region" description="Helical" evidence="10">
    <location>
        <begin position="102"/>
        <end position="121"/>
    </location>
</feature>
<keyword evidence="7" id="KW-0406">Ion transport</keyword>
<feature type="transmembrane region" description="Helical" evidence="10">
    <location>
        <begin position="419"/>
        <end position="444"/>
    </location>
</feature>
<dbReference type="Proteomes" id="UP000320184">
    <property type="component" value="Unassembled WGS sequence"/>
</dbReference>
<dbReference type="GO" id="GO:0042910">
    <property type="term" value="F:xenobiotic transmembrane transporter activity"/>
    <property type="evidence" value="ECO:0007669"/>
    <property type="project" value="InterPro"/>
</dbReference>
<reference evidence="11 12" key="1">
    <citation type="journal article" date="2019" name="Nat. Microbiol.">
        <title>Mediterranean grassland soil C-N compound turnover is dependent on rainfall and depth, and is mediated by genomically divergent microorganisms.</title>
        <authorList>
            <person name="Diamond S."/>
            <person name="Andeer P.F."/>
            <person name="Li Z."/>
            <person name="Crits-Christoph A."/>
            <person name="Burstein D."/>
            <person name="Anantharaman K."/>
            <person name="Lane K.R."/>
            <person name="Thomas B.C."/>
            <person name="Pan C."/>
            <person name="Northen T.R."/>
            <person name="Banfield J.F."/>
        </authorList>
    </citation>
    <scope>NUCLEOTIDE SEQUENCE [LARGE SCALE GENOMIC DNA]</scope>
    <source>
        <strain evidence="11">WS_3</strain>
    </source>
</reference>
<proteinExistence type="predicted"/>
<feature type="transmembrane region" description="Helical" evidence="10">
    <location>
        <begin position="287"/>
        <end position="307"/>
    </location>
</feature>
<feature type="transmembrane region" description="Helical" evidence="10">
    <location>
        <begin position="173"/>
        <end position="193"/>
    </location>
</feature>
<evidence type="ECO:0000256" key="3">
    <source>
        <dbReference type="ARBA" id="ARBA00022449"/>
    </source>
</evidence>
<dbReference type="GO" id="GO:0015297">
    <property type="term" value="F:antiporter activity"/>
    <property type="evidence" value="ECO:0007669"/>
    <property type="project" value="UniProtKB-KW"/>
</dbReference>
<dbReference type="EMBL" id="VBOT01000030">
    <property type="protein sequence ID" value="TMQ52630.1"/>
    <property type="molecule type" value="Genomic_DNA"/>
</dbReference>
<evidence type="ECO:0000256" key="4">
    <source>
        <dbReference type="ARBA" id="ARBA00022475"/>
    </source>
</evidence>
<feature type="transmembrane region" description="Helical" evidence="10">
    <location>
        <begin position="327"/>
        <end position="352"/>
    </location>
</feature>
<evidence type="ECO:0000256" key="8">
    <source>
        <dbReference type="ARBA" id="ARBA00023136"/>
    </source>
</evidence>
<feature type="transmembrane region" description="Helical" evidence="10">
    <location>
        <begin position="141"/>
        <end position="161"/>
    </location>
</feature>
<evidence type="ECO:0000313" key="11">
    <source>
        <dbReference type="EMBL" id="TMQ52630.1"/>
    </source>
</evidence>
<keyword evidence="6 10" id="KW-1133">Transmembrane helix</keyword>
<feature type="transmembrane region" description="Helical" evidence="10">
    <location>
        <begin position="45"/>
        <end position="68"/>
    </location>
</feature>
<feature type="transmembrane region" description="Helical" evidence="10">
    <location>
        <begin position="199"/>
        <end position="222"/>
    </location>
</feature>
<feature type="transmembrane region" description="Helical" evidence="10">
    <location>
        <begin position="74"/>
        <end position="90"/>
    </location>
</feature>
<sequence length="477" mass="49939">MTRAEPVAEGGPAVTAPIPSELLRLALPVLASQFLRVAYQWVDALWVRGLGVEATAAVTTSVFVMWTVYSLHDIFGIGVAAYVSQLLGAGERGRAGLAAYKGIRAAALLGLAGTALGVFGARSVYQLMNAGPGVTENGARYLAVVLGAAPIPMTALTCETIMRSAGDTRTPLLIDLCAVGLNALLDPIFIYGWGPVPAMGVAGAAWATVMAQAVMVAGYLSMAARGHRALPLARTAPGPPVRIAGMARVGIPGAIIGMMFSVVYIAFSRSAARYGSAALAVVGIANRIEALAFMNAVAIGVAGATLVGQNLGAGRPDRAVQVVRTGLIWMLWVSAFMTLAFLLLPGFFLGLFSHDPGVHRIGVPYLRVLAICLVFTGAEVVTAESILGSGHTRPISWIFTTFSMLRIPLAFLIPDWTGLGVVGIAWVITVTCILRALIIVTWAARGTWKTGLRRELHGAERLLAERPGLAEPPGLPE</sequence>
<feature type="transmembrane region" description="Helical" evidence="10">
    <location>
        <begin position="364"/>
        <end position="383"/>
    </location>
</feature>
<evidence type="ECO:0000256" key="9">
    <source>
        <dbReference type="ARBA" id="ARBA00031636"/>
    </source>
</evidence>
<dbReference type="InterPro" id="IPR002528">
    <property type="entry name" value="MATE_fam"/>
</dbReference>
<dbReference type="InterPro" id="IPR050222">
    <property type="entry name" value="MATE_MdtK"/>
</dbReference>
<keyword evidence="5 10" id="KW-0812">Transmembrane</keyword>
<dbReference type="GO" id="GO:0006811">
    <property type="term" value="P:monoatomic ion transport"/>
    <property type="evidence" value="ECO:0007669"/>
    <property type="project" value="UniProtKB-KW"/>
</dbReference>
<keyword evidence="4" id="KW-1003">Cell membrane</keyword>
<dbReference type="GO" id="GO:0005886">
    <property type="term" value="C:plasma membrane"/>
    <property type="evidence" value="ECO:0007669"/>
    <property type="project" value="UniProtKB-SubCell"/>
</dbReference>
<evidence type="ECO:0000256" key="5">
    <source>
        <dbReference type="ARBA" id="ARBA00022692"/>
    </source>
</evidence>
<keyword evidence="8 10" id="KW-0472">Membrane</keyword>
<keyword evidence="2" id="KW-0813">Transport</keyword>
<accession>A0A538SMN8</accession>
<protein>
    <recommendedName>
        <fullName evidence="9">Multidrug-efflux transporter</fullName>
    </recommendedName>
</protein>
<feature type="transmembrane region" description="Helical" evidence="10">
    <location>
        <begin position="243"/>
        <end position="267"/>
    </location>
</feature>
<evidence type="ECO:0000256" key="6">
    <source>
        <dbReference type="ARBA" id="ARBA00022989"/>
    </source>
</evidence>
<comment type="subcellular location">
    <subcellularLocation>
        <location evidence="1">Cell membrane</location>
        <topology evidence="1">Multi-pass membrane protein</topology>
    </subcellularLocation>
</comment>